<feature type="region of interest" description="Disordered" evidence="2">
    <location>
        <begin position="63"/>
        <end position="100"/>
    </location>
</feature>
<dbReference type="PROSITE" id="PS50076">
    <property type="entry name" value="DNAJ_2"/>
    <property type="match status" value="1"/>
</dbReference>
<dbReference type="InterPro" id="IPR008971">
    <property type="entry name" value="HSP40/DnaJ_pept-bd"/>
</dbReference>
<dbReference type="Pfam" id="PF01556">
    <property type="entry name" value="DnaJ_C"/>
    <property type="match status" value="1"/>
</dbReference>
<keyword evidence="4" id="KW-0238">DNA-binding</keyword>
<dbReference type="SUPFAM" id="SSF49493">
    <property type="entry name" value="HSP40/DnaJ peptide-binding domain"/>
    <property type="match status" value="2"/>
</dbReference>
<dbReference type="Proteomes" id="UP001312908">
    <property type="component" value="Unassembled WGS sequence"/>
</dbReference>
<dbReference type="RefSeq" id="WP_394818767.1">
    <property type="nucleotide sequence ID" value="NZ_JAWJZY010000001.1"/>
</dbReference>
<dbReference type="PROSITE" id="PS00636">
    <property type="entry name" value="DNAJ_1"/>
    <property type="match status" value="1"/>
</dbReference>
<keyword evidence="1" id="KW-0143">Chaperone</keyword>
<protein>
    <submittedName>
        <fullName evidence="4">Curved DNA-binding protein</fullName>
    </submittedName>
</protein>
<dbReference type="InterPro" id="IPR001623">
    <property type="entry name" value="DnaJ_domain"/>
</dbReference>
<evidence type="ECO:0000256" key="2">
    <source>
        <dbReference type="SAM" id="MobiDB-lite"/>
    </source>
</evidence>
<evidence type="ECO:0000259" key="3">
    <source>
        <dbReference type="PROSITE" id="PS50076"/>
    </source>
</evidence>
<accession>A0ABU7TZ88</accession>
<sequence length="306" mass="32163">MSDLYAALGVARGASDKDVRNAYRKLAKQYHPDHNAGKPEAEERFKKVTAAYNILGDKEKRQRYDRGEIDDEGNERAPFGYGGGGFRGGGPRQGAQSSSFSEEDLGAFFSDMFQGGGSPFGGGFHQAGPHMRRPRRGADRTYTLRISFEDAVLGTSKRISLPEAGTVDVRIPAGIEDGKALRLSGKGAPGTGEGAPSGDALVTIQVAPSTIYTREGRNLAASVPVDLATAVLGGKILVPTPQGPVTMKVPPHSDTGAKLRLNGRGVAAHGTHKAGDLLVTLQVKIGQVDPALEDFLRSRSGAEGAA</sequence>
<feature type="domain" description="J" evidence="3">
    <location>
        <begin position="3"/>
        <end position="68"/>
    </location>
</feature>
<dbReference type="GO" id="GO:0003677">
    <property type="term" value="F:DNA binding"/>
    <property type="evidence" value="ECO:0007669"/>
    <property type="project" value="UniProtKB-KW"/>
</dbReference>
<dbReference type="InterPro" id="IPR018253">
    <property type="entry name" value="DnaJ_domain_CS"/>
</dbReference>
<dbReference type="PRINTS" id="PR00625">
    <property type="entry name" value="JDOMAIN"/>
</dbReference>
<evidence type="ECO:0000256" key="1">
    <source>
        <dbReference type="ARBA" id="ARBA00023186"/>
    </source>
</evidence>
<dbReference type="CDD" id="cd10747">
    <property type="entry name" value="DnaJ_C"/>
    <property type="match status" value="1"/>
</dbReference>
<dbReference type="EMBL" id="JAWJZY010000001">
    <property type="protein sequence ID" value="MEE8657772.1"/>
    <property type="molecule type" value="Genomic_DNA"/>
</dbReference>
<organism evidence="4 5">
    <name type="scientific">Sorlinia euscelidii</name>
    <dbReference type="NCBI Taxonomy" id="3081148"/>
    <lineage>
        <taxon>Bacteria</taxon>
        <taxon>Pseudomonadati</taxon>
        <taxon>Pseudomonadota</taxon>
        <taxon>Alphaproteobacteria</taxon>
        <taxon>Acetobacterales</taxon>
        <taxon>Acetobacteraceae</taxon>
        <taxon>Sorlinia</taxon>
    </lineage>
</organism>
<gene>
    <name evidence="4" type="ORF">DOFOFD_01925</name>
</gene>
<dbReference type="PANTHER" id="PTHR43096">
    <property type="entry name" value="DNAJ HOMOLOG 1, MITOCHONDRIAL-RELATED"/>
    <property type="match status" value="1"/>
</dbReference>
<dbReference type="Gene3D" id="2.60.260.20">
    <property type="entry name" value="Urease metallochaperone UreE, N-terminal domain"/>
    <property type="match status" value="2"/>
</dbReference>
<proteinExistence type="predicted"/>
<evidence type="ECO:0000313" key="5">
    <source>
        <dbReference type="Proteomes" id="UP001312908"/>
    </source>
</evidence>
<dbReference type="Pfam" id="PF00226">
    <property type="entry name" value="DnaJ"/>
    <property type="match status" value="1"/>
</dbReference>
<dbReference type="PANTHER" id="PTHR43096:SF48">
    <property type="entry name" value="CHAPERONE PROTEIN DNAJ"/>
    <property type="match status" value="1"/>
</dbReference>
<dbReference type="InterPro" id="IPR036869">
    <property type="entry name" value="J_dom_sf"/>
</dbReference>
<evidence type="ECO:0000313" key="4">
    <source>
        <dbReference type="EMBL" id="MEE8657772.1"/>
    </source>
</evidence>
<feature type="compositionally biased region" description="Gly residues" evidence="2">
    <location>
        <begin position="80"/>
        <end position="92"/>
    </location>
</feature>
<dbReference type="SUPFAM" id="SSF46565">
    <property type="entry name" value="Chaperone J-domain"/>
    <property type="match status" value="1"/>
</dbReference>
<dbReference type="Gene3D" id="1.10.287.110">
    <property type="entry name" value="DnaJ domain"/>
    <property type="match status" value="1"/>
</dbReference>
<dbReference type="SMART" id="SM00271">
    <property type="entry name" value="DnaJ"/>
    <property type="match status" value="1"/>
</dbReference>
<dbReference type="InterPro" id="IPR002939">
    <property type="entry name" value="DnaJ_C"/>
</dbReference>
<keyword evidence="5" id="KW-1185">Reference proteome</keyword>
<name>A0ABU7TZ88_9PROT</name>
<dbReference type="CDD" id="cd06257">
    <property type="entry name" value="DnaJ"/>
    <property type="match status" value="1"/>
</dbReference>
<reference evidence="4 5" key="1">
    <citation type="submission" date="2023-10" db="EMBL/GenBank/DDBJ databases">
        <title>Sorlinia euscelidii gen. nov., sp. nov., an acetic acid bacteria isolated from the gut of Euscelidius variegatus emitter.</title>
        <authorList>
            <person name="Michoud G."/>
            <person name="Marasco R."/>
            <person name="Seferji K."/>
            <person name="Gonella E."/>
            <person name="Garuglieri E."/>
            <person name="Alma A."/>
            <person name="Mapelli F."/>
            <person name="Borin S."/>
            <person name="Daffonchio D."/>
            <person name="Crotti E."/>
        </authorList>
    </citation>
    <scope>NUCLEOTIDE SEQUENCE [LARGE SCALE GENOMIC DNA]</scope>
    <source>
        <strain evidence="4 5">EV16P</strain>
    </source>
</reference>
<comment type="caution">
    <text evidence="4">The sequence shown here is derived from an EMBL/GenBank/DDBJ whole genome shotgun (WGS) entry which is preliminary data.</text>
</comment>